<sequence length="582" mass="64466">MVTRVEHDPLRIEFTFPHDPAWTGDLSSTANEKLAEDLAHGLVQMVHPLGRITARQSAVTYTSTIRRMVAELAALGFDGSLADLRTSHVLAYWMSVGGRRVFHTRRLLAGCGDRVDAGIRAYLDGKAVKSPPRSKPLKPYTDGEWRQIEAGLRDYLQQVMDRQREVLELAALGPDNSDLGRNRQNFAWLLREHGPLKVPAAAKVLGLTVDYFRDGIGGQYRDVRGAMYPPVQVATAMRLLFGVYSGVVPDGIRDLGLEDFTWTGDRTVLMDYVKGRRGPESVNLPARAVRLLERWLELSEPVRRLAPESIAGDLFVFLDTEYRSTDGAKSQLSALSTRAAPKSGNKARRQLAKELDLRTDAGEPLLLHSARIRTTYHNVLARRGWTGRTKIDPNHTAAVEGSHYVSTTTPAQAEAVEAIIEDAQADILRRSRPPIVLSDEEAAEFVTEQPEQAARLGLDAEAMAELLGGEMDVFTAACANQLAGLHGPKGKPCPARPWVCLLCPLAVFTPRHAPNLLRLKAYFARQSRQLTVQQFLAVFGPYADRLDHDILPRFDTRLLEKAAGEVDDIDSELPLRPEEGTQ</sequence>
<dbReference type="EMBL" id="JARWBG010000002">
    <property type="protein sequence ID" value="MDH2387668.1"/>
    <property type="molecule type" value="Genomic_DNA"/>
</dbReference>
<protein>
    <submittedName>
        <fullName evidence="1">Uncharacterized protein</fullName>
    </submittedName>
</protein>
<gene>
    <name evidence="1" type="ORF">QCN29_02465</name>
</gene>
<reference evidence="1 2" key="1">
    <citation type="submission" date="2023-04" db="EMBL/GenBank/DDBJ databases">
        <title>Streptomyces chengmaiensis sp. nov. isolated from the stem of mangrove plant in Hainan.</title>
        <authorList>
            <person name="Huang X."/>
            <person name="Zhou S."/>
            <person name="Chu X."/>
            <person name="Xie Y."/>
            <person name="Lin Y."/>
        </authorList>
    </citation>
    <scope>NUCLEOTIDE SEQUENCE [LARGE SCALE GENOMIC DNA]</scope>
    <source>
        <strain evidence="1 2">HNM0663</strain>
    </source>
</reference>
<dbReference type="Proteomes" id="UP001223144">
    <property type="component" value="Unassembled WGS sequence"/>
</dbReference>
<proteinExistence type="predicted"/>
<keyword evidence="2" id="KW-1185">Reference proteome</keyword>
<accession>A0ABT6HG60</accession>
<dbReference type="RefSeq" id="WP_279925913.1">
    <property type="nucleotide sequence ID" value="NZ_JARWBG010000002.1"/>
</dbReference>
<organism evidence="1 2">
    <name type="scientific">Streptomyces chengmaiensis</name>
    <dbReference type="NCBI Taxonomy" id="3040919"/>
    <lineage>
        <taxon>Bacteria</taxon>
        <taxon>Bacillati</taxon>
        <taxon>Actinomycetota</taxon>
        <taxon>Actinomycetes</taxon>
        <taxon>Kitasatosporales</taxon>
        <taxon>Streptomycetaceae</taxon>
        <taxon>Streptomyces</taxon>
    </lineage>
</organism>
<name>A0ABT6HG60_9ACTN</name>
<comment type="caution">
    <text evidence="1">The sequence shown here is derived from an EMBL/GenBank/DDBJ whole genome shotgun (WGS) entry which is preliminary data.</text>
</comment>
<evidence type="ECO:0000313" key="2">
    <source>
        <dbReference type="Proteomes" id="UP001223144"/>
    </source>
</evidence>
<evidence type="ECO:0000313" key="1">
    <source>
        <dbReference type="EMBL" id="MDH2387668.1"/>
    </source>
</evidence>